<keyword evidence="2" id="KW-1185">Reference proteome</keyword>
<name>A0ABR6MJ90_MICEC</name>
<evidence type="ECO:0000313" key="1">
    <source>
        <dbReference type="EMBL" id="MBB5115451.1"/>
    </source>
</evidence>
<proteinExistence type="predicted"/>
<dbReference type="EMBL" id="JACHJC010000001">
    <property type="protein sequence ID" value="MBB5115451.1"/>
    <property type="molecule type" value="Genomic_DNA"/>
</dbReference>
<comment type="caution">
    <text evidence="1">The sequence shown here is derived from an EMBL/GenBank/DDBJ whole genome shotgun (WGS) entry which is preliminary data.</text>
</comment>
<evidence type="ECO:0000313" key="2">
    <source>
        <dbReference type="Proteomes" id="UP000618986"/>
    </source>
</evidence>
<protein>
    <submittedName>
        <fullName evidence="1">Uncharacterized protein</fullName>
    </submittedName>
</protein>
<reference evidence="1 2" key="1">
    <citation type="submission" date="2020-08" db="EMBL/GenBank/DDBJ databases">
        <title>Sequencing the genomes of 1000 actinobacteria strains.</title>
        <authorList>
            <person name="Klenk H.-P."/>
        </authorList>
    </citation>
    <scope>NUCLEOTIDE SEQUENCE [LARGE SCALE GENOMIC DNA]</scope>
    <source>
        <strain evidence="1 2">DSM 43036</strain>
    </source>
</reference>
<dbReference type="GeneID" id="300295810"/>
<dbReference type="Proteomes" id="UP000618986">
    <property type="component" value="Unassembled WGS sequence"/>
</dbReference>
<gene>
    <name evidence="1" type="ORF">FHU28_005290</name>
</gene>
<dbReference type="RefSeq" id="WP_260413107.1">
    <property type="nucleotide sequence ID" value="NZ_JACHJC010000001.1"/>
</dbReference>
<sequence length="114" mass="13007">MTERKSEQENGMRSVTGALGCPAWCRGCGPNDPMHRGFLATVGHERTGWVNVQMLLDRFARRDLVVKLDATRNGATQAVLLDRIRLDRLIYELTYARLVMMTKGQHLEEHDEHS</sequence>
<organism evidence="1 2">
    <name type="scientific">Micromonospora echinospora</name>
    <name type="common">Micromonospora purpurea</name>
    <dbReference type="NCBI Taxonomy" id="1877"/>
    <lineage>
        <taxon>Bacteria</taxon>
        <taxon>Bacillati</taxon>
        <taxon>Actinomycetota</taxon>
        <taxon>Actinomycetes</taxon>
        <taxon>Micromonosporales</taxon>
        <taxon>Micromonosporaceae</taxon>
        <taxon>Micromonospora</taxon>
    </lineage>
</organism>
<accession>A0ABR6MJ90</accession>